<evidence type="ECO:0000256" key="1">
    <source>
        <dbReference type="SAM" id="Coils"/>
    </source>
</evidence>
<feature type="coiled-coil region" evidence="1">
    <location>
        <begin position="160"/>
        <end position="224"/>
    </location>
</feature>
<name>A0A9Q1ZB94_CLOBO</name>
<gene>
    <name evidence="2" type="ORF">ADU74_10325</name>
</gene>
<evidence type="ECO:0000313" key="2">
    <source>
        <dbReference type="EMBL" id="KOA85056.1"/>
    </source>
</evidence>
<keyword evidence="1" id="KW-0175">Coiled coil</keyword>
<dbReference type="Proteomes" id="UP000037540">
    <property type="component" value="Unassembled WGS sequence"/>
</dbReference>
<protein>
    <submittedName>
        <fullName evidence="2">Uncharacterized protein</fullName>
    </submittedName>
</protein>
<keyword evidence="2" id="KW-0614">Plasmid</keyword>
<dbReference type="AlphaFoldDB" id="A0A9Q1ZB94"/>
<geneLocation type="plasmid" evidence="2">
    <name>p1BKT015925</name>
</geneLocation>
<proteinExistence type="predicted"/>
<accession>A0A9Q1ZB94</accession>
<sequence>MEILNIKEYDLDYIMENYFNTDKEVMFLCDYETAWEILKYGDYEDEDFENYFSIDLDCQYPYYSVYKCGDSDFIIHFITNEDEELYDEYGANNILIQDCVLSEYGKEIIKRCFDYEDLIVIGDKIDLKSLKEYNSDKEQEDTYDKHYNRIKGFLEYDIEQRDLKEQKEILKATIQVANELKEELEISNKDGYYDIWNSIIKSELEMLDGDIENEKKLLEQIQKVVVDQLEILNKDKN</sequence>
<reference evidence="2 3" key="1">
    <citation type="submission" date="2015-07" db="EMBL/GenBank/DDBJ databases">
        <title>Draft genome sequences of 17 French Clostridium botulinum group III.</title>
        <authorList>
            <person name="Woudstra C."/>
            <person name="Le Marechal C."/>
            <person name="Souillard R."/>
            <person name="Bayon-Auboyer M.-H."/>
            <person name="Dessouter D."/>
            <person name="Fach P."/>
        </authorList>
    </citation>
    <scope>NUCLEOTIDE SEQUENCE [LARGE SCALE GENOMIC DNA]</scope>
    <source>
        <strain evidence="2 3">12LNRI-CD</strain>
        <plasmid evidence="2">p1BKT015925</plasmid>
    </source>
</reference>
<dbReference type="RefSeq" id="WP_013720945.1">
    <property type="nucleotide sequence ID" value="NZ_LGVO01000040.1"/>
</dbReference>
<evidence type="ECO:0000313" key="3">
    <source>
        <dbReference type="Proteomes" id="UP000037540"/>
    </source>
</evidence>
<comment type="caution">
    <text evidence="2">The sequence shown here is derived from an EMBL/GenBank/DDBJ whole genome shotgun (WGS) entry which is preliminary data.</text>
</comment>
<organism evidence="2 3">
    <name type="scientific">Clostridium botulinum</name>
    <dbReference type="NCBI Taxonomy" id="1491"/>
    <lineage>
        <taxon>Bacteria</taxon>
        <taxon>Bacillati</taxon>
        <taxon>Bacillota</taxon>
        <taxon>Clostridia</taxon>
        <taxon>Eubacteriales</taxon>
        <taxon>Clostridiaceae</taxon>
        <taxon>Clostridium</taxon>
    </lineage>
</organism>
<dbReference type="EMBL" id="LGVR01000060">
    <property type="protein sequence ID" value="KOA85056.1"/>
    <property type="molecule type" value="Genomic_DNA"/>
</dbReference>